<comment type="caution">
    <text evidence="3">The sequence shown here is derived from an EMBL/GenBank/DDBJ whole genome shotgun (WGS) entry which is preliminary data.</text>
</comment>
<dbReference type="Pfam" id="PF07593">
    <property type="entry name" value="UnbV_ASPIC"/>
    <property type="match status" value="1"/>
</dbReference>
<organism evidence="3 4">
    <name type="scientific">Rotaria sordida</name>
    <dbReference type="NCBI Taxonomy" id="392033"/>
    <lineage>
        <taxon>Eukaryota</taxon>
        <taxon>Metazoa</taxon>
        <taxon>Spiralia</taxon>
        <taxon>Gnathifera</taxon>
        <taxon>Rotifera</taxon>
        <taxon>Eurotatoria</taxon>
        <taxon>Bdelloidea</taxon>
        <taxon>Philodinida</taxon>
        <taxon>Philodinidae</taxon>
        <taxon>Rotaria</taxon>
    </lineage>
</organism>
<dbReference type="InterPro" id="IPR013517">
    <property type="entry name" value="FG-GAP"/>
</dbReference>
<protein>
    <recommendedName>
        <fullName evidence="2">ASPIC/UnbV domain-containing protein</fullName>
    </recommendedName>
</protein>
<accession>A0A815RI18</accession>
<keyword evidence="1" id="KW-0732">Signal</keyword>
<dbReference type="Pfam" id="PF13517">
    <property type="entry name" value="FG-GAP_3"/>
    <property type="match status" value="1"/>
</dbReference>
<evidence type="ECO:0000259" key="2">
    <source>
        <dbReference type="Pfam" id="PF07593"/>
    </source>
</evidence>
<dbReference type="PANTHER" id="PTHR16026">
    <property type="entry name" value="CARTILAGE ACIDIC PROTEIN 1"/>
    <property type="match status" value="1"/>
</dbReference>
<dbReference type="EMBL" id="CAJNOU010005378">
    <property type="protein sequence ID" value="CAF1476167.1"/>
    <property type="molecule type" value="Genomic_DNA"/>
</dbReference>
<dbReference type="InterPro" id="IPR011519">
    <property type="entry name" value="UnbV_ASPIC"/>
</dbReference>
<dbReference type="AlphaFoldDB" id="A0A815RI18"/>
<dbReference type="InterPro" id="IPR028994">
    <property type="entry name" value="Integrin_alpha_N"/>
</dbReference>
<dbReference type="InterPro" id="IPR027039">
    <property type="entry name" value="Crtac1"/>
</dbReference>
<dbReference type="PANTHER" id="PTHR16026:SF0">
    <property type="entry name" value="CARTILAGE ACIDIC PROTEIN 1"/>
    <property type="match status" value="1"/>
</dbReference>
<dbReference type="Gene3D" id="2.130.10.130">
    <property type="entry name" value="Integrin alpha, N-terminal"/>
    <property type="match status" value="1"/>
</dbReference>
<dbReference type="Proteomes" id="UP000663889">
    <property type="component" value="Unassembled WGS sequence"/>
</dbReference>
<evidence type="ECO:0000313" key="4">
    <source>
        <dbReference type="Proteomes" id="UP000663889"/>
    </source>
</evidence>
<evidence type="ECO:0000256" key="1">
    <source>
        <dbReference type="ARBA" id="ARBA00022729"/>
    </source>
</evidence>
<feature type="domain" description="ASPIC/UnbV" evidence="2">
    <location>
        <begin position="1"/>
        <end position="48"/>
    </location>
</feature>
<reference evidence="3" key="1">
    <citation type="submission" date="2021-02" db="EMBL/GenBank/DDBJ databases">
        <authorList>
            <person name="Nowell W R."/>
        </authorList>
    </citation>
    <scope>NUCLEOTIDE SEQUENCE</scope>
</reference>
<proteinExistence type="predicted"/>
<gene>
    <name evidence="3" type="ORF">SEV965_LOCUS34878</name>
</gene>
<name>A0A815RI18_9BILA</name>
<sequence length="304" mass="34697">MPNRGFQSSVDLTMNFGLGQNALIDSLVIVWNDDKKQVIKTPKVDQLLVLDYQKANQIFKFITPVISTQFTDITNQTLDFQHIENDYVDYNRDILLRQKYSTEGPALAIGDVNGDGLDDAYIGGSQEHPKFLYIQQKNGKMLPAKTEAFNRDNYLEIVDAIFFDADNDKDLDLYVVTGSNEYDPDAPQLRDRLYMNDGKGKGNYMVQTSKQTGFFTKGQVRKMRVINGLGGKKEVVLIMDLIINIPDKEAPFFLELLKKFDFVKVKQTENAQVLEGLESSLKQMKSMREGKLRKPSISELFYNE</sequence>
<evidence type="ECO:0000313" key="3">
    <source>
        <dbReference type="EMBL" id="CAF1476167.1"/>
    </source>
</evidence>
<dbReference type="SUPFAM" id="SSF69318">
    <property type="entry name" value="Integrin alpha N-terminal domain"/>
    <property type="match status" value="1"/>
</dbReference>